<dbReference type="Proteomes" id="UP001465755">
    <property type="component" value="Unassembled WGS sequence"/>
</dbReference>
<dbReference type="EMBL" id="JALJOQ010000089">
    <property type="protein sequence ID" value="KAK9799426.1"/>
    <property type="molecule type" value="Genomic_DNA"/>
</dbReference>
<dbReference type="PROSITE" id="PS51913">
    <property type="entry name" value="HTH_HARE"/>
    <property type="match status" value="1"/>
</dbReference>
<feature type="region of interest" description="Disordered" evidence="2">
    <location>
        <begin position="375"/>
        <end position="412"/>
    </location>
</feature>
<feature type="region of interest" description="Disordered" evidence="2">
    <location>
        <begin position="301"/>
        <end position="331"/>
    </location>
</feature>
<dbReference type="InterPro" id="IPR007759">
    <property type="entry name" value="Asxl_HARE-HTH"/>
</dbReference>
<feature type="region of interest" description="Disordered" evidence="2">
    <location>
        <begin position="254"/>
        <end position="278"/>
    </location>
</feature>
<proteinExistence type="predicted"/>
<feature type="compositionally biased region" description="Polar residues" evidence="2">
    <location>
        <begin position="49"/>
        <end position="60"/>
    </location>
</feature>
<feature type="compositionally biased region" description="Low complexity" evidence="2">
    <location>
        <begin position="319"/>
        <end position="331"/>
    </location>
</feature>
<dbReference type="Pfam" id="PF05066">
    <property type="entry name" value="HARE-HTH"/>
    <property type="match status" value="1"/>
</dbReference>
<feature type="compositionally biased region" description="Low complexity" evidence="2">
    <location>
        <begin position="504"/>
        <end position="525"/>
    </location>
</feature>
<feature type="compositionally biased region" description="Low complexity" evidence="2">
    <location>
        <begin position="379"/>
        <end position="396"/>
    </location>
</feature>
<reference evidence="4 5" key="1">
    <citation type="journal article" date="2024" name="Nat. Commun.">
        <title>Phylogenomics reveals the evolutionary origins of lichenization in chlorophyte algae.</title>
        <authorList>
            <person name="Puginier C."/>
            <person name="Libourel C."/>
            <person name="Otte J."/>
            <person name="Skaloud P."/>
            <person name="Haon M."/>
            <person name="Grisel S."/>
            <person name="Petersen M."/>
            <person name="Berrin J.G."/>
            <person name="Delaux P.M."/>
            <person name="Dal Grande F."/>
            <person name="Keller J."/>
        </authorList>
    </citation>
    <scope>NUCLEOTIDE SEQUENCE [LARGE SCALE GENOMIC DNA]</scope>
    <source>
        <strain evidence="4 5">SAG 2036</strain>
    </source>
</reference>
<keyword evidence="5" id="KW-1185">Reference proteome</keyword>
<gene>
    <name evidence="4" type="ORF">WJX73_009089</name>
</gene>
<organism evidence="4 5">
    <name type="scientific">Symbiochloris irregularis</name>
    <dbReference type="NCBI Taxonomy" id="706552"/>
    <lineage>
        <taxon>Eukaryota</taxon>
        <taxon>Viridiplantae</taxon>
        <taxon>Chlorophyta</taxon>
        <taxon>core chlorophytes</taxon>
        <taxon>Trebouxiophyceae</taxon>
        <taxon>Trebouxiales</taxon>
        <taxon>Trebouxiaceae</taxon>
        <taxon>Symbiochloris</taxon>
    </lineage>
</organism>
<evidence type="ECO:0000256" key="1">
    <source>
        <dbReference type="ARBA" id="ARBA00023163"/>
    </source>
</evidence>
<protein>
    <recommendedName>
        <fullName evidence="3">HTH HARE-type domain-containing protein</fullName>
    </recommendedName>
</protein>
<feature type="compositionally biased region" description="Polar residues" evidence="2">
    <location>
        <begin position="302"/>
        <end position="313"/>
    </location>
</feature>
<comment type="caution">
    <text evidence="4">The sequence shown here is derived from an EMBL/GenBank/DDBJ whole genome shotgun (WGS) entry which is preliminary data.</text>
</comment>
<feature type="compositionally biased region" description="Low complexity" evidence="2">
    <location>
        <begin position="465"/>
        <end position="492"/>
    </location>
</feature>
<feature type="region of interest" description="Disordered" evidence="2">
    <location>
        <begin position="430"/>
        <end position="559"/>
    </location>
</feature>
<feature type="region of interest" description="Disordered" evidence="2">
    <location>
        <begin position="1"/>
        <end position="108"/>
    </location>
</feature>
<keyword evidence="1" id="KW-0804">Transcription</keyword>
<evidence type="ECO:0000259" key="3">
    <source>
        <dbReference type="PROSITE" id="PS51913"/>
    </source>
</evidence>
<dbReference type="GO" id="GO:0006355">
    <property type="term" value="P:regulation of DNA-templated transcription"/>
    <property type="evidence" value="ECO:0007669"/>
    <property type="project" value="InterPro"/>
</dbReference>
<feature type="compositionally biased region" description="Polar residues" evidence="2">
    <location>
        <begin position="258"/>
        <end position="278"/>
    </location>
</feature>
<name>A0AAW1NZ60_9CHLO</name>
<evidence type="ECO:0000256" key="2">
    <source>
        <dbReference type="SAM" id="MobiDB-lite"/>
    </source>
</evidence>
<feature type="compositionally biased region" description="Polar residues" evidence="2">
    <location>
        <begin position="526"/>
        <end position="539"/>
    </location>
</feature>
<accession>A0AAW1NZ60</accession>
<feature type="domain" description="HTH HARE-type" evidence="3">
    <location>
        <begin position="139"/>
        <end position="214"/>
    </location>
</feature>
<evidence type="ECO:0000313" key="5">
    <source>
        <dbReference type="Proteomes" id="UP001465755"/>
    </source>
</evidence>
<sequence length="670" mass="72251">MLAKLDNQPGVSQVNNWRREAARTARPIRAGEPMTSAAATAARQRRSGWQHNQSPGISSDTHSEELSDDADYDAKDSTYGQHSATAPRLRSRPSSNAAAAMGLGKRASVPVRDETGRFTGVRAKTAAERAQPVMERGGGIFKNAAVRVLSEERRLMTTGDIAKAALARGYINVQGKTPEATMASAMYTDVKRKGSEGTSTFIRPHEGLFGLRIWQDNNIPYKDPQDHNQFDGHEEQDLLAVAAGLPKRARLHPPSELQAPQQYHSSSTRHSPSLPTGVQGRMQLSLQSHHAMTELMPRVTHTEPSLPNFSSFAGMQGMQPSQYPRSLQLQQQQQPLYMGHLEGHHDLLSALPAFGQATNLLQQDQRLHMPSAAFTSPNQQLLPPLQPTPLQQQQQQSHAAHATGHQPQVSEAQGQQNIMLLINAAEELHRSEDTGNGGKEAGSREPSTAATPPPAENGRAKDDAQQQPAPAAAGDTASSHPQPRSQQQQQQPHSEEAGLQAPFTTQNQRTAEAAAASREAANTSASPGSMQHNAGSTSGEPFAKPLDLSPVEASEPQGTHAEVSAAIIHRLLGPGPVDMNDLTQLEMTVRGLEGMHGTVHPQVGKAYLLLAKVYQKGGTDEMQHLAKQALQRSYEIIYACNTDQGGVSESTAASFQYLMSRMGGNLHPPA</sequence>
<dbReference type="AlphaFoldDB" id="A0AAW1NZ60"/>
<evidence type="ECO:0000313" key="4">
    <source>
        <dbReference type="EMBL" id="KAK9799426.1"/>
    </source>
</evidence>